<sequence length="118" mass="12659">MPCHWPAKSNAKACTACRELKVRCSKSSNPPRGKKDEKGKGKGKAAPPIIAAPSHPPPPFIFDAHSIRDAQAVIANHSAGLRQTTKEIEKKKAKYDASVTQLFGNLEAIMGELAKSAQ</sequence>
<protein>
    <submittedName>
        <fullName evidence="2">Uncharacterized protein</fullName>
    </submittedName>
</protein>
<organism evidence="2 3">
    <name type="scientific">Rickenella mellea</name>
    <dbReference type="NCBI Taxonomy" id="50990"/>
    <lineage>
        <taxon>Eukaryota</taxon>
        <taxon>Fungi</taxon>
        <taxon>Dikarya</taxon>
        <taxon>Basidiomycota</taxon>
        <taxon>Agaricomycotina</taxon>
        <taxon>Agaricomycetes</taxon>
        <taxon>Hymenochaetales</taxon>
        <taxon>Rickenellaceae</taxon>
        <taxon>Rickenella</taxon>
    </lineage>
</organism>
<evidence type="ECO:0000313" key="3">
    <source>
        <dbReference type="Proteomes" id="UP000294933"/>
    </source>
</evidence>
<evidence type="ECO:0000256" key="1">
    <source>
        <dbReference type="SAM" id="MobiDB-lite"/>
    </source>
</evidence>
<reference evidence="2 3" key="1">
    <citation type="submission" date="2018-06" db="EMBL/GenBank/DDBJ databases">
        <title>A transcriptomic atlas of mushroom development highlights an independent origin of complex multicellularity.</title>
        <authorList>
            <consortium name="DOE Joint Genome Institute"/>
            <person name="Krizsan K."/>
            <person name="Almasi E."/>
            <person name="Merenyi Z."/>
            <person name="Sahu N."/>
            <person name="Viragh M."/>
            <person name="Koszo T."/>
            <person name="Mondo S."/>
            <person name="Kiss B."/>
            <person name="Balint B."/>
            <person name="Kues U."/>
            <person name="Barry K."/>
            <person name="Hegedus J.C."/>
            <person name="Henrissat B."/>
            <person name="Johnson J."/>
            <person name="Lipzen A."/>
            <person name="Ohm R."/>
            <person name="Nagy I."/>
            <person name="Pangilinan J."/>
            <person name="Yan J."/>
            <person name="Xiong Y."/>
            <person name="Grigoriev I.V."/>
            <person name="Hibbett D.S."/>
            <person name="Nagy L.G."/>
        </authorList>
    </citation>
    <scope>NUCLEOTIDE SEQUENCE [LARGE SCALE GENOMIC DNA]</scope>
    <source>
        <strain evidence="2 3">SZMC22713</strain>
    </source>
</reference>
<feature type="region of interest" description="Disordered" evidence="1">
    <location>
        <begin position="24"/>
        <end position="58"/>
    </location>
</feature>
<name>A0A4Y7PGE3_9AGAM</name>
<dbReference type="EMBL" id="ML170392">
    <property type="protein sequence ID" value="TDL14101.1"/>
    <property type="molecule type" value="Genomic_DNA"/>
</dbReference>
<feature type="compositionally biased region" description="Low complexity" evidence="1">
    <location>
        <begin position="44"/>
        <end position="53"/>
    </location>
</feature>
<gene>
    <name evidence="2" type="ORF">BD410DRAFT_846353</name>
</gene>
<accession>A0A4Y7PGE3</accession>
<dbReference type="AlphaFoldDB" id="A0A4Y7PGE3"/>
<keyword evidence="3" id="KW-1185">Reference proteome</keyword>
<dbReference type="VEuPathDB" id="FungiDB:BD410DRAFT_846353"/>
<evidence type="ECO:0000313" key="2">
    <source>
        <dbReference type="EMBL" id="TDL14101.1"/>
    </source>
</evidence>
<proteinExistence type="predicted"/>
<dbReference type="Proteomes" id="UP000294933">
    <property type="component" value="Unassembled WGS sequence"/>
</dbReference>